<evidence type="ECO:0000313" key="1">
    <source>
        <dbReference type="EMBL" id="GBP15371.1"/>
    </source>
</evidence>
<keyword evidence="2" id="KW-1185">Reference proteome</keyword>
<reference evidence="1 2" key="1">
    <citation type="journal article" date="2019" name="Commun. Biol.">
        <title>The bagworm genome reveals a unique fibroin gene that provides high tensile strength.</title>
        <authorList>
            <person name="Kono N."/>
            <person name="Nakamura H."/>
            <person name="Ohtoshi R."/>
            <person name="Tomita M."/>
            <person name="Numata K."/>
            <person name="Arakawa K."/>
        </authorList>
    </citation>
    <scope>NUCLEOTIDE SEQUENCE [LARGE SCALE GENOMIC DNA]</scope>
</reference>
<name>A0A4C1TNR3_EUMVA</name>
<gene>
    <name evidence="1" type="ORF">EVAR_73866_1</name>
</gene>
<dbReference type="EMBL" id="BGZK01005765">
    <property type="protein sequence ID" value="GBP15371.1"/>
    <property type="molecule type" value="Genomic_DNA"/>
</dbReference>
<feature type="non-terminal residue" evidence="1">
    <location>
        <position position="1"/>
    </location>
</feature>
<protein>
    <submittedName>
        <fullName evidence="1">Uncharacterized protein</fullName>
    </submittedName>
</protein>
<proteinExistence type="predicted"/>
<accession>A0A4C1TNR3</accession>
<sequence>TLILKFPGIFFRGIEALRTGNDSQIFRGENAFGLSLRLLFEPYPKNETVPWGWKPQFFLREKLCQPGKYVLADLQRIFRRCCLPTYCFRDSYEECSLMFKALCSLVSLELLVGTPGLWKAQGKKGS</sequence>
<dbReference type="AlphaFoldDB" id="A0A4C1TNR3"/>
<dbReference type="Proteomes" id="UP000299102">
    <property type="component" value="Unassembled WGS sequence"/>
</dbReference>
<organism evidence="1 2">
    <name type="scientific">Eumeta variegata</name>
    <name type="common">Bagworm moth</name>
    <name type="synonym">Eumeta japonica</name>
    <dbReference type="NCBI Taxonomy" id="151549"/>
    <lineage>
        <taxon>Eukaryota</taxon>
        <taxon>Metazoa</taxon>
        <taxon>Ecdysozoa</taxon>
        <taxon>Arthropoda</taxon>
        <taxon>Hexapoda</taxon>
        <taxon>Insecta</taxon>
        <taxon>Pterygota</taxon>
        <taxon>Neoptera</taxon>
        <taxon>Endopterygota</taxon>
        <taxon>Lepidoptera</taxon>
        <taxon>Glossata</taxon>
        <taxon>Ditrysia</taxon>
        <taxon>Tineoidea</taxon>
        <taxon>Psychidae</taxon>
        <taxon>Oiketicinae</taxon>
        <taxon>Eumeta</taxon>
    </lineage>
</organism>
<evidence type="ECO:0000313" key="2">
    <source>
        <dbReference type="Proteomes" id="UP000299102"/>
    </source>
</evidence>
<comment type="caution">
    <text evidence="1">The sequence shown here is derived from an EMBL/GenBank/DDBJ whole genome shotgun (WGS) entry which is preliminary data.</text>
</comment>